<comment type="caution">
    <text evidence="2">The sequence shown here is derived from an EMBL/GenBank/DDBJ whole genome shotgun (WGS) entry which is preliminary data.</text>
</comment>
<name>A0A813Y9S4_9BILA</name>
<dbReference type="EMBL" id="CAJNOM010000037">
    <property type="protein sequence ID" value="CAF0881133.1"/>
    <property type="molecule type" value="Genomic_DNA"/>
</dbReference>
<gene>
    <name evidence="1" type="ORF">BJG266_LOCUS148</name>
    <name evidence="2" type="ORF">QVE165_LOCUS8422</name>
    <name evidence="3" type="ORF">QVE165_LOCUS9002</name>
</gene>
<evidence type="ECO:0000313" key="2">
    <source>
        <dbReference type="EMBL" id="CAF0881133.1"/>
    </source>
</evidence>
<dbReference type="AlphaFoldDB" id="A0A813Y9S4"/>
<organism evidence="2 4">
    <name type="scientific">Adineta steineri</name>
    <dbReference type="NCBI Taxonomy" id="433720"/>
    <lineage>
        <taxon>Eukaryota</taxon>
        <taxon>Metazoa</taxon>
        <taxon>Spiralia</taxon>
        <taxon>Gnathifera</taxon>
        <taxon>Rotifera</taxon>
        <taxon>Eurotatoria</taxon>
        <taxon>Bdelloidea</taxon>
        <taxon>Adinetida</taxon>
        <taxon>Adinetidae</taxon>
        <taxon>Adineta</taxon>
    </lineage>
</organism>
<evidence type="ECO:0000313" key="4">
    <source>
        <dbReference type="Proteomes" id="UP000663832"/>
    </source>
</evidence>
<evidence type="ECO:0008006" key="5">
    <source>
        <dbReference type="Google" id="ProtNLM"/>
    </source>
</evidence>
<evidence type="ECO:0000313" key="1">
    <source>
        <dbReference type="EMBL" id="CAF0719883.1"/>
    </source>
</evidence>
<dbReference type="Proteomes" id="UP000663877">
    <property type="component" value="Unassembled WGS sequence"/>
</dbReference>
<dbReference type="EMBL" id="CAJNOM010000040">
    <property type="protein sequence ID" value="CAF0892055.1"/>
    <property type="molecule type" value="Genomic_DNA"/>
</dbReference>
<reference evidence="2" key="1">
    <citation type="submission" date="2021-02" db="EMBL/GenBank/DDBJ databases">
        <authorList>
            <person name="Nowell W R."/>
        </authorList>
    </citation>
    <scope>NUCLEOTIDE SEQUENCE</scope>
</reference>
<keyword evidence="4" id="KW-1185">Reference proteome</keyword>
<dbReference type="OrthoDB" id="9999981at2759"/>
<dbReference type="EMBL" id="CAJNOI010000001">
    <property type="protein sequence ID" value="CAF0719883.1"/>
    <property type="molecule type" value="Genomic_DNA"/>
</dbReference>
<dbReference type="Proteomes" id="UP000663832">
    <property type="component" value="Unassembled WGS sequence"/>
</dbReference>
<protein>
    <recommendedName>
        <fullName evidence="5">F-box domain-containing protein</fullName>
    </recommendedName>
</protein>
<evidence type="ECO:0000313" key="3">
    <source>
        <dbReference type="EMBL" id="CAF0892055.1"/>
    </source>
</evidence>
<dbReference type="SUPFAM" id="SSF52047">
    <property type="entry name" value="RNI-like"/>
    <property type="match status" value="1"/>
</dbReference>
<accession>A0A813Y9S4</accession>
<sequence length="564" mass="66967">MNHYCLFDRLPVELLHDLFTYFWAHEILLSFSDISNRVNAVLLAYVDYQLNFRSIQKDHFDLSCKRIRPEQVISLILSDESDTPAQSQLFFSRFHIEQFTQLQTLTLIEIESHSLKWIFPNLSKLKLLRSLTFLVTMTRKEYQNQIYNVRSLVHKSFTKNIPRLHRIHMIDGMFLSSMPFAYLRHLHLEKCSIDDLQILFRHSTQLRSLSLCLNMYSSTSDLILFPIQLIRLHLKTERKDISMNEMEYFLSDLPYLQHLCLELHGSQDLFDGYRWQNLTCNFITFNFKFKTQHHLNRNVIESYLTPFWLEEKHWYVGYNSYCIFSIPYFAPDELDMSQHTIFLSSAPDLTLLNRCVNKISLGENEFKFDGYLPNINTLKIRLPVSLSFLTSIIDLDQIKHLSLLSLDDILRYLPLEDTMPQLHELSICNRVDINTINRIPNHRFAQIDKLKIFLYGQHSEYITEKLIQLFPNVNHLNCTLKCVPEQIMYHCINGFKYLSYASFYLPVGVFLGLNKYNWNENIESIIADSSMKRDNFICQVNQSGIDDVWLEVHWWFGKQVNQFH</sequence>
<proteinExistence type="predicted"/>